<organism evidence="1 2">
    <name type="scientific">Candidatus Zambryskibacteria bacterium RIFCSPLOWO2_12_FULL_39_23</name>
    <dbReference type="NCBI Taxonomy" id="1802776"/>
    <lineage>
        <taxon>Bacteria</taxon>
        <taxon>Candidatus Zambryskiibacteriota</taxon>
    </lineage>
</organism>
<protein>
    <recommendedName>
        <fullName evidence="3">Serine protease</fullName>
    </recommendedName>
</protein>
<evidence type="ECO:0008006" key="3">
    <source>
        <dbReference type="Google" id="ProtNLM"/>
    </source>
</evidence>
<dbReference type="Proteomes" id="UP000176558">
    <property type="component" value="Unassembled WGS sequence"/>
</dbReference>
<dbReference type="InterPro" id="IPR009003">
    <property type="entry name" value="Peptidase_S1_PA"/>
</dbReference>
<comment type="caution">
    <text evidence="1">The sequence shown here is derived from an EMBL/GenBank/DDBJ whole genome shotgun (WGS) entry which is preliminary data.</text>
</comment>
<accession>A0A1G2UUT0</accession>
<dbReference type="Pfam" id="PF13365">
    <property type="entry name" value="Trypsin_2"/>
    <property type="match status" value="1"/>
</dbReference>
<evidence type="ECO:0000313" key="2">
    <source>
        <dbReference type="Proteomes" id="UP000176558"/>
    </source>
</evidence>
<dbReference type="SUPFAM" id="SSF50494">
    <property type="entry name" value="Trypsin-like serine proteases"/>
    <property type="match status" value="1"/>
</dbReference>
<dbReference type="Gene3D" id="2.40.10.10">
    <property type="entry name" value="Trypsin-like serine proteases"/>
    <property type="match status" value="2"/>
</dbReference>
<gene>
    <name evidence="1" type="ORF">A3G99_00170</name>
</gene>
<reference evidence="1 2" key="1">
    <citation type="journal article" date="2016" name="Nat. Commun.">
        <title>Thousands of microbial genomes shed light on interconnected biogeochemical processes in an aquifer system.</title>
        <authorList>
            <person name="Anantharaman K."/>
            <person name="Brown C.T."/>
            <person name="Hug L.A."/>
            <person name="Sharon I."/>
            <person name="Castelle C.J."/>
            <person name="Probst A.J."/>
            <person name="Thomas B.C."/>
            <person name="Singh A."/>
            <person name="Wilkins M.J."/>
            <person name="Karaoz U."/>
            <person name="Brodie E.L."/>
            <person name="Williams K.H."/>
            <person name="Hubbard S.S."/>
            <person name="Banfield J.F."/>
        </authorList>
    </citation>
    <scope>NUCLEOTIDE SEQUENCE [LARGE SCALE GENOMIC DNA]</scope>
</reference>
<name>A0A1G2UUT0_9BACT</name>
<evidence type="ECO:0000313" key="1">
    <source>
        <dbReference type="EMBL" id="OHB13131.1"/>
    </source>
</evidence>
<proteinExistence type="predicted"/>
<dbReference type="InterPro" id="IPR043504">
    <property type="entry name" value="Peptidase_S1_PA_chymotrypsin"/>
</dbReference>
<dbReference type="EMBL" id="MHWT01000003">
    <property type="protein sequence ID" value="OHB13131.1"/>
    <property type="molecule type" value="Genomic_DNA"/>
</dbReference>
<sequence length="372" mass="40313">MSFLKAVISFIWAHILLLGGVDTQVYVAPPEPAPVSIVATTIKPTETNQPIVKTSIIATTTRPKAQATATKPAMRPVETPKQITITPEPPPNFELINTFARQATVNILCTTKTGALSPISGTGVIVKQNGLILTNAHIAEYLLLKDYKEKDFLECNIRTGSPAYPKYKVELVYISPTWVLNNKALLKEQNPQGTGENDFAFLRITDMIDGSKLPDSFPYIQMDVRENLSINEPVVLISYPAGFLGGLSVLQNLNLTSAVINIQDIFTFGDGSVDVISVGGTVVSQKGSSGGLVVDKNATLVGIISTSSDGNTTSQRNLYAITLAYINRALETELGINLSTFVNQDNAQFAKKFQEINAPNLSKLITDELNRN</sequence>
<dbReference type="AlphaFoldDB" id="A0A1G2UUT0"/>